<evidence type="ECO:0000313" key="12">
    <source>
        <dbReference type="EMBL" id="MDI1486909.1"/>
    </source>
</evidence>
<dbReference type="SMART" id="SM00443">
    <property type="entry name" value="G_patch"/>
    <property type="match status" value="1"/>
</dbReference>
<name>A0AA43QJQ1_9LECA</name>
<dbReference type="PANTHER" id="PTHR13948:SF3">
    <property type="entry name" value="FI21118P1"/>
    <property type="match status" value="1"/>
</dbReference>
<protein>
    <submittedName>
        <fullName evidence="12">Uncharacterized protein</fullName>
    </submittedName>
</protein>
<dbReference type="InterPro" id="IPR000504">
    <property type="entry name" value="RRM_dom"/>
</dbReference>
<dbReference type="GO" id="GO:0000398">
    <property type="term" value="P:mRNA splicing, via spliceosome"/>
    <property type="evidence" value="ECO:0007669"/>
    <property type="project" value="TreeGrafter"/>
</dbReference>
<keyword evidence="4 8" id="KW-0863">Zinc-finger</keyword>
<gene>
    <name evidence="12" type="ORF">OHK93_006171</name>
</gene>
<evidence type="ECO:0000256" key="5">
    <source>
        <dbReference type="ARBA" id="ARBA00022833"/>
    </source>
</evidence>
<feature type="domain" description="G-patch" evidence="10">
    <location>
        <begin position="643"/>
        <end position="689"/>
    </location>
</feature>
<dbReference type="PROSITE" id="PS50174">
    <property type="entry name" value="G_PATCH"/>
    <property type="match status" value="1"/>
</dbReference>
<evidence type="ECO:0000256" key="7">
    <source>
        <dbReference type="ARBA" id="ARBA00023242"/>
    </source>
</evidence>
<evidence type="ECO:0000259" key="11">
    <source>
        <dbReference type="PROSITE" id="PS50199"/>
    </source>
</evidence>
<feature type="region of interest" description="Disordered" evidence="9">
    <location>
        <begin position="696"/>
        <end position="724"/>
    </location>
</feature>
<sequence>MSRGYGFIRFPTLEDAVAFEDQHHAGIRLHGGNSAGGHEVELGIAFSRERDNRVADKAAGEWKCHSCSYPNFAGRTKCHHCGHPYEEIVPHSDPLPVNGDSDVSATPSQFLLLRKLEPHVTEKLLAGGVFKLYKPDPDQALATQTGHGGKSKMKSTTVDSSIGATRGSVHRVLLMRDRITGNSLRFGFAEFKTVDDARAAMFRYLSFKKAGRFSIGSGPHVPVDYIHAGVFVPVFNSVASMDDRTFTFGSSNNPAQQIRYWEEHVYASELEVSPTSGTVSPPAAPATTEPLTRSGTLEPHETSETRVQPLEGEPKAKKRKGEDKISKQQKKVSRVPDHRFNIDSCFQALAPHLQLWTDRRAELHGEKPSSGASKTQTSTIEQEKRTEILGNVNDENDGSFRAAIGEAYSADKALTLTSFGDYENIECYLCAEGFDKPTALFAHELFDYHHHTSLQNEPWVTKVKELLAQNGVTLPLWTDPYKTVCTLCQLLFENGTARNIHEKDESHKTNLAQEDLVVAGNEDLMRVGCAPRHFPGNQCWLCRRNFLFRKNYEAHESGENGGTLHQRNLANADLVAQANAKLAEGGMAPRYVVTAVEEPTPAYRDRAKERRDAFGTSGKISFSTKRGANKPKNVAAEEEEVVKPSKGASLLGKMGWTVGEGLGAHSAGRTAPIATELYVPGVGLGALGGRMGDAAEAADRNTRSSYSDFLEKTKEKAKERFGQM</sequence>
<evidence type="ECO:0000313" key="13">
    <source>
        <dbReference type="Proteomes" id="UP001161017"/>
    </source>
</evidence>
<dbReference type="InterPro" id="IPR001876">
    <property type="entry name" value="Znf_RanBP2"/>
</dbReference>
<dbReference type="Gene3D" id="3.30.70.330">
    <property type="match status" value="1"/>
</dbReference>
<dbReference type="PROSITE" id="PS01358">
    <property type="entry name" value="ZF_RANBP2_1"/>
    <property type="match status" value="1"/>
</dbReference>
<feature type="compositionally biased region" description="Basic and acidic residues" evidence="9">
    <location>
        <begin position="709"/>
        <end position="724"/>
    </location>
</feature>
<dbReference type="EMBL" id="JAPUFD010000004">
    <property type="protein sequence ID" value="MDI1486909.1"/>
    <property type="molecule type" value="Genomic_DNA"/>
</dbReference>
<comment type="caution">
    <text evidence="12">The sequence shown here is derived from an EMBL/GenBank/DDBJ whole genome shotgun (WGS) entry which is preliminary data.</text>
</comment>
<organism evidence="12 13">
    <name type="scientific">Ramalina farinacea</name>
    <dbReference type="NCBI Taxonomy" id="258253"/>
    <lineage>
        <taxon>Eukaryota</taxon>
        <taxon>Fungi</taxon>
        <taxon>Dikarya</taxon>
        <taxon>Ascomycota</taxon>
        <taxon>Pezizomycotina</taxon>
        <taxon>Lecanoromycetes</taxon>
        <taxon>OSLEUM clade</taxon>
        <taxon>Lecanoromycetidae</taxon>
        <taxon>Lecanorales</taxon>
        <taxon>Lecanorineae</taxon>
        <taxon>Ramalinaceae</taxon>
        <taxon>Ramalina</taxon>
    </lineage>
</organism>
<feature type="domain" description="RanBP2-type" evidence="11">
    <location>
        <begin position="58"/>
        <end position="87"/>
    </location>
</feature>
<dbReference type="InterPro" id="IPR013087">
    <property type="entry name" value="Znf_C2H2_type"/>
</dbReference>
<feature type="compositionally biased region" description="Polar residues" evidence="9">
    <location>
        <begin position="370"/>
        <end position="380"/>
    </location>
</feature>
<dbReference type="GO" id="GO:0008270">
    <property type="term" value="F:zinc ion binding"/>
    <property type="evidence" value="ECO:0007669"/>
    <property type="project" value="UniProtKB-KW"/>
</dbReference>
<keyword evidence="5" id="KW-0862">Zinc</keyword>
<feature type="region of interest" description="Disordered" evidence="9">
    <location>
        <begin position="141"/>
        <end position="160"/>
    </location>
</feature>
<dbReference type="Pfam" id="PF01585">
    <property type="entry name" value="G-patch"/>
    <property type="match status" value="1"/>
</dbReference>
<dbReference type="SUPFAM" id="SSF90209">
    <property type="entry name" value="Ran binding protein zinc finger-like"/>
    <property type="match status" value="1"/>
</dbReference>
<accession>A0AA43QJQ1</accession>
<evidence type="ECO:0000256" key="6">
    <source>
        <dbReference type="ARBA" id="ARBA00022884"/>
    </source>
</evidence>
<feature type="region of interest" description="Disordered" evidence="9">
    <location>
        <begin position="363"/>
        <end position="386"/>
    </location>
</feature>
<evidence type="ECO:0000256" key="9">
    <source>
        <dbReference type="SAM" id="MobiDB-lite"/>
    </source>
</evidence>
<evidence type="ECO:0000256" key="1">
    <source>
        <dbReference type="ARBA" id="ARBA00004123"/>
    </source>
</evidence>
<dbReference type="PROSITE" id="PS50199">
    <property type="entry name" value="ZF_RANBP2_2"/>
    <property type="match status" value="1"/>
</dbReference>
<dbReference type="InterPro" id="IPR000467">
    <property type="entry name" value="G_patch_dom"/>
</dbReference>
<dbReference type="GO" id="GO:0003723">
    <property type="term" value="F:RNA binding"/>
    <property type="evidence" value="ECO:0007669"/>
    <property type="project" value="UniProtKB-KW"/>
</dbReference>
<dbReference type="AlphaFoldDB" id="A0AA43QJQ1"/>
<dbReference type="Proteomes" id="UP001161017">
    <property type="component" value="Unassembled WGS sequence"/>
</dbReference>
<dbReference type="InterPro" id="IPR036443">
    <property type="entry name" value="Znf_RanBP2_sf"/>
</dbReference>
<keyword evidence="2" id="KW-0479">Metal-binding</keyword>
<feature type="compositionally biased region" description="Basic and acidic residues" evidence="9">
    <location>
        <begin position="312"/>
        <end position="326"/>
    </location>
</feature>
<reference evidence="12" key="1">
    <citation type="journal article" date="2023" name="Genome Biol. Evol.">
        <title>First Whole Genome Sequence and Flow Cytometry Genome Size Data for the Lichen-Forming Fungus Ramalina farinacea (Ascomycota).</title>
        <authorList>
            <person name="Llewellyn T."/>
            <person name="Mian S."/>
            <person name="Hill R."/>
            <person name="Leitch I.J."/>
            <person name="Gaya E."/>
        </authorList>
    </citation>
    <scope>NUCLEOTIDE SEQUENCE</scope>
    <source>
        <strain evidence="12">LIQ254RAFAR</strain>
    </source>
</reference>
<dbReference type="GO" id="GO:0005634">
    <property type="term" value="C:nucleus"/>
    <property type="evidence" value="ECO:0007669"/>
    <property type="project" value="UniProtKB-SubCell"/>
</dbReference>
<evidence type="ECO:0000256" key="2">
    <source>
        <dbReference type="ARBA" id="ARBA00022723"/>
    </source>
</evidence>
<dbReference type="PANTHER" id="PTHR13948">
    <property type="entry name" value="RNA-BINDING PROTEIN"/>
    <property type="match status" value="1"/>
</dbReference>
<keyword evidence="7" id="KW-0539">Nucleus</keyword>
<proteinExistence type="predicted"/>
<feature type="region of interest" description="Disordered" evidence="9">
    <location>
        <begin position="272"/>
        <end position="335"/>
    </location>
</feature>
<dbReference type="SUPFAM" id="SSF54928">
    <property type="entry name" value="RNA-binding domain, RBD"/>
    <property type="match status" value="1"/>
</dbReference>
<evidence type="ECO:0000256" key="3">
    <source>
        <dbReference type="ARBA" id="ARBA00022737"/>
    </source>
</evidence>
<keyword evidence="13" id="KW-1185">Reference proteome</keyword>
<feature type="compositionally biased region" description="Low complexity" evidence="9">
    <location>
        <begin position="273"/>
        <end position="292"/>
    </location>
</feature>
<evidence type="ECO:0000259" key="10">
    <source>
        <dbReference type="PROSITE" id="PS50174"/>
    </source>
</evidence>
<keyword evidence="3" id="KW-0677">Repeat</keyword>
<comment type="subcellular location">
    <subcellularLocation>
        <location evidence="1">Nucleus</location>
    </subcellularLocation>
</comment>
<dbReference type="InterPro" id="IPR012677">
    <property type="entry name" value="Nucleotide-bd_a/b_plait_sf"/>
</dbReference>
<dbReference type="SMART" id="SM00547">
    <property type="entry name" value="ZnF_RBZ"/>
    <property type="match status" value="1"/>
</dbReference>
<dbReference type="Pfam" id="PF00076">
    <property type="entry name" value="RRM_1"/>
    <property type="match status" value="1"/>
</dbReference>
<keyword evidence="6" id="KW-0694">RNA-binding</keyword>
<evidence type="ECO:0000256" key="8">
    <source>
        <dbReference type="PROSITE-ProRule" id="PRU00322"/>
    </source>
</evidence>
<evidence type="ECO:0000256" key="4">
    <source>
        <dbReference type="ARBA" id="ARBA00022771"/>
    </source>
</evidence>
<dbReference type="PROSITE" id="PS00028">
    <property type="entry name" value="ZINC_FINGER_C2H2_1"/>
    <property type="match status" value="1"/>
</dbReference>
<dbReference type="Gene3D" id="4.10.1060.10">
    <property type="entry name" value="Zinc finger, RanBP2-type"/>
    <property type="match status" value="1"/>
</dbReference>
<dbReference type="InterPro" id="IPR035979">
    <property type="entry name" value="RBD_domain_sf"/>
</dbReference>